<proteinExistence type="predicted"/>
<sequence>MAAAEPRPLHIDAPPPSATPPKGVLDVKPAASSDSPITGASEKVEKVLRKPFSFSFNRRRDQRMAGSKPSPQEEDQKPAAVDYYKQIEKLREEEKAKESGHKIGNEGVISEPIRIHPSEELKEGESEEVVVDDSKGAHAEPTEDKVNHEVEKEAAASKHHDHKHKGSDHHHAKGGGKSYHSEHHGSHGDKGDKGYKGHHHHEKGQKGHHKKENHNNHYEEKEGHDKEHHHDDGYHAQHEKGEEGKKGSKFQEEGEHSKGHSTKGEHNIRKTDEFEKKQEFYEESHEGGDFEKDGEFYHEDGYKKGGHEKGGHEHGGEEHSHHGKESKHEKGGHHQEDKGHKDAGGHDSHHDEHSTHGKKDSHSGGKRWHYHDGDDGDNDGKHSAQQIVIQPQNSQDAASTLLAVKQLLSPLLVFNNMDQSNAVAAKEESQEVPQYQRPRGDDGNLRPRGQSDSFLEEEQPTFVETANKPKVFVPVRTITTTEPPLAIKVIFPEEEKPAYTPKKTKQHQQYRAPENTYTSKKVHQNLDAFPQDVYNGIKSEIRNDLAQHNGHQSGDNGKNIDSIIEEFKKENILPADPPKQDLLEPKATDQNLDTKYDEYLSYIRSQVQQPSEEASNIREKYRHYKYIPPKPETPEAFTEASNQVKSVIQDLNSGVAIKQYPAGFRPLKDQKTSPSVIEDKEEPCPKKKHAPPDAHASGNTVQEITAKVESMGSASSFLKPIVVADLGDSDS</sequence>
<feature type="compositionally biased region" description="Basic and acidic residues" evidence="1">
    <location>
        <begin position="113"/>
        <end position="124"/>
    </location>
</feature>
<feature type="compositionally biased region" description="Polar residues" evidence="1">
    <location>
        <begin position="383"/>
        <end position="396"/>
    </location>
</feature>
<feature type="compositionally biased region" description="Basic and acidic residues" evidence="1">
    <location>
        <begin position="578"/>
        <end position="590"/>
    </location>
</feature>
<comment type="caution">
    <text evidence="2">The sequence shown here is derived from an EMBL/GenBank/DDBJ whole genome shotgun (WGS) entry which is preliminary data.</text>
</comment>
<feature type="region of interest" description="Disordered" evidence="1">
    <location>
        <begin position="665"/>
        <end position="699"/>
    </location>
</feature>
<dbReference type="InterPro" id="IPR031959">
    <property type="entry name" value="DUF4779"/>
</dbReference>
<feature type="region of interest" description="Disordered" evidence="1">
    <location>
        <begin position="570"/>
        <end position="590"/>
    </location>
</feature>
<evidence type="ECO:0000256" key="1">
    <source>
        <dbReference type="SAM" id="MobiDB-lite"/>
    </source>
</evidence>
<dbReference type="Pfam" id="PF16009">
    <property type="entry name" value="DUF4779"/>
    <property type="match status" value="1"/>
</dbReference>
<feature type="compositionally biased region" description="Basic and acidic residues" evidence="1">
    <location>
        <begin position="85"/>
        <end position="104"/>
    </location>
</feature>
<organism evidence="2 3">
    <name type="scientific">Acanthoscelides obtectus</name>
    <name type="common">Bean weevil</name>
    <name type="synonym">Bruchus obtectus</name>
    <dbReference type="NCBI Taxonomy" id="200917"/>
    <lineage>
        <taxon>Eukaryota</taxon>
        <taxon>Metazoa</taxon>
        <taxon>Ecdysozoa</taxon>
        <taxon>Arthropoda</taxon>
        <taxon>Hexapoda</taxon>
        <taxon>Insecta</taxon>
        <taxon>Pterygota</taxon>
        <taxon>Neoptera</taxon>
        <taxon>Endopterygota</taxon>
        <taxon>Coleoptera</taxon>
        <taxon>Polyphaga</taxon>
        <taxon>Cucujiformia</taxon>
        <taxon>Chrysomeloidea</taxon>
        <taxon>Chrysomelidae</taxon>
        <taxon>Bruchinae</taxon>
        <taxon>Bruchini</taxon>
        <taxon>Acanthoscelides</taxon>
    </lineage>
</organism>
<accession>A0A9P0JIE0</accession>
<feature type="compositionally biased region" description="Basic and acidic residues" evidence="1">
    <location>
        <begin position="370"/>
        <end position="382"/>
    </location>
</feature>
<dbReference type="EMBL" id="CAKOFQ010006658">
    <property type="protein sequence ID" value="CAH1955141.1"/>
    <property type="molecule type" value="Genomic_DNA"/>
</dbReference>
<dbReference type="OrthoDB" id="8251545at2759"/>
<name>A0A9P0JIE0_ACAOB</name>
<feature type="compositionally biased region" description="Basic and acidic residues" evidence="1">
    <location>
        <begin position="132"/>
        <end position="158"/>
    </location>
</feature>
<dbReference type="AlphaFoldDB" id="A0A9P0JIE0"/>
<keyword evidence="3" id="KW-1185">Reference proteome</keyword>
<gene>
    <name evidence="2" type="ORF">ACAOBT_LOCUS927</name>
</gene>
<feature type="compositionally biased region" description="Basic and acidic residues" evidence="1">
    <location>
        <begin position="179"/>
        <end position="195"/>
    </location>
</feature>
<feature type="compositionally biased region" description="Basic and acidic residues" evidence="1">
    <location>
        <begin position="213"/>
        <end position="320"/>
    </location>
</feature>
<feature type="region of interest" description="Disordered" evidence="1">
    <location>
        <begin position="498"/>
        <end position="524"/>
    </location>
</feature>
<reference evidence="2" key="1">
    <citation type="submission" date="2022-03" db="EMBL/GenBank/DDBJ databases">
        <authorList>
            <person name="Sayadi A."/>
        </authorList>
    </citation>
    <scope>NUCLEOTIDE SEQUENCE</scope>
</reference>
<feature type="compositionally biased region" description="Basic and acidic residues" evidence="1">
    <location>
        <begin position="326"/>
        <end position="363"/>
    </location>
</feature>
<feature type="region of interest" description="Disordered" evidence="1">
    <location>
        <begin position="423"/>
        <end position="462"/>
    </location>
</feature>
<evidence type="ECO:0000313" key="2">
    <source>
        <dbReference type="EMBL" id="CAH1955141.1"/>
    </source>
</evidence>
<feature type="region of interest" description="Disordered" evidence="1">
    <location>
        <begin position="1"/>
        <end position="396"/>
    </location>
</feature>
<dbReference type="Proteomes" id="UP001152888">
    <property type="component" value="Unassembled WGS sequence"/>
</dbReference>
<protein>
    <submittedName>
        <fullName evidence="2">Uncharacterized protein</fullName>
    </submittedName>
</protein>
<feature type="compositionally biased region" description="Basic residues" evidence="1">
    <location>
        <begin position="159"/>
        <end position="174"/>
    </location>
</feature>
<evidence type="ECO:0000313" key="3">
    <source>
        <dbReference type="Proteomes" id="UP001152888"/>
    </source>
</evidence>
<feature type="compositionally biased region" description="Basic residues" evidence="1">
    <location>
        <begin position="196"/>
        <end position="212"/>
    </location>
</feature>